<reference evidence="2 3" key="1">
    <citation type="journal article" date="2023" name="Int. J. Syst. Evol. Microbiol.">
        <title>Methylocystis iwaonis sp. nov., a type II methane-oxidizing bacterium from surface soil of a rice paddy field in Japan, and emended description of the genus Methylocystis (ex Whittenbury et al. 1970) Bowman et al. 1993.</title>
        <authorList>
            <person name="Kaise H."/>
            <person name="Sawadogo J.B."/>
            <person name="Alam M.S."/>
            <person name="Ueno C."/>
            <person name="Dianou D."/>
            <person name="Shinjo R."/>
            <person name="Asakawa S."/>
        </authorList>
    </citation>
    <scope>NUCLEOTIDE SEQUENCE [LARGE SCALE GENOMIC DNA]</scope>
    <source>
        <strain evidence="2 3">SS37A-Re</strain>
    </source>
</reference>
<feature type="transmembrane region" description="Helical" evidence="1">
    <location>
        <begin position="235"/>
        <end position="254"/>
    </location>
</feature>
<feature type="transmembrane region" description="Helical" evidence="1">
    <location>
        <begin position="303"/>
        <end position="322"/>
    </location>
</feature>
<keyword evidence="1" id="KW-0472">Membrane</keyword>
<evidence type="ECO:0000256" key="1">
    <source>
        <dbReference type="SAM" id="Phobius"/>
    </source>
</evidence>
<sequence length="433" mass="46690">MIDTVFWRGYSMLAASACAASVTMQIDLAMIARSGGRVAGAFAVLMRMTLLDVALTIALASVAGIAAAHATDRDHLGSVVGQLCVLVTAVGVVTSALGFFAYPPLLAQLIGTEEAAPLIGQPIFWLVAGTPLRMLANAQGFVLHAFGQGSVAFRSKLAEAPSKFILNFLLMDALGFDLAGCMIAGFVIAAASSLWLWLRLRELGAWSFDWPERAFARWFLWTTFWESHRILSPQAAMLLALALFSSTRFSGYGVDRLDAFAAGQAFMLFVLSPMPVLTRFLALRLTAVAPQKQSPALIKLAQSGAPIVSIIAISLFIGRDWIGDSLYHQHGSWWSTFIAVLSLSLPIRYFGCVSRGAMLARGRFPELAMIDAFAQWLLTPLFLFLGLSADAPWLAYLSLIIPEVACVCLIPVALCRSRNSASLSPLPSEGPIR</sequence>
<evidence type="ECO:0008006" key="4">
    <source>
        <dbReference type="Google" id="ProtNLM"/>
    </source>
</evidence>
<keyword evidence="3" id="KW-1185">Reference proteome</keyword>
<feature type="transmembrane region" description="Helical" evidence="1">
    <location>
        <begin position="334"/>
        <end position="352"/>
    </location>
</feature>
<feature type="transmembrane region" description="Helical" evidence="1">
    <location>
        <begin position="393"/>
        <end position="414"/>
    </location>
</feature>
<evidence type="ECO:0000313" key="3">
    <source>
        <dbReference type="Proteomes" id="UP001317629"/>
    </source>
</evidence>
<protein>
    <recommendedName>
        <fullName evidence="4">Multi antimicrobial extrusion protein MatE</fullName>
    </recommendedName>
</protein>
<dbReference type="NCBIfam" id="NF045578">
    <property type="entry name" value="export_MbnM"/>
    <property type="match status" value="1"/>
</dbReference>
<dbReference type="Proteomes" id="UP001317629">
    <property type="component" value="Plasmid pSS37A-Re-1"/>
</dbReference>
<organism evidence="2 3">
    <name type="scientific">Methylocystis iwaonis</name>
    <dbReference type="NCBI Taxonomy" id="2885079"/>
    <lineage>
        <taxon>Bacteria</taxon>
        <taxon>Pseudomonadati</taxon>
        <taxon>Pseudomonadota</taxon>
        <taxon>Alphaproteobacteria</taxon>
        <taxon>Hyphomicrobiales</taxon>
        <taxon>Methylocystaceae</taxon>
        <taxon>Methylocystis</taxon>
    </lineage>
</organism>
<proteinExistence type="predicted"/>
<feature type="transmembrane region" description="Helical" evidence="1">
    <location>
        <begin position="165"/>
        <end position="198"/>
    </location>
</feature>
<geneLocation type="plasmid" evidence="2 3">
    <name>pSS37A-Re-1</name>
</geneLocation>
<feature type="transmembrane region" description="Helical" evidence="1">
    <location>
        <begin position="79"/>
        <end position="102"/>
    </location>
</feature>
<dbReference type="InterPro" id="IPR054667">
    <property type="entry name" value="Export_MbnM"/>
</dbReference>
<feature type="transmembrane region" description="Helical" evidence="1">
    <location>
        <begin position="12"/>
        <end position="32"/>
    </location>
</feature>
<name>A0ABN6VJY5_9HYPH</name>
<feature type="transmembrane region" description="Helical" evidence="1">
    <location>
        <begin position="44"/>
        <end position="67"/>
    </location>
</feature>
<keyword evidence="1" id="KW-1133">Transmembrane helix</keyword>
<feature type="transmembrane region" description="Helical" evidence="1">
    <location>
        <begin position="260"/>
        <end position="282"/>
    </location>
</feature>
<keyword evidence="2" id="KW-0614">Plasmid</keyword>
<gene>
    <name evidence="2" type="ORF">SS37A_35730</name>
</gene>
<evidence type="ECO:0000313" key="2">
    <source>
        <dbReference type="EMBL" id="BDV36043.1"/>
    </source>
</evidence>
<dbReference type="EMBL" id="AP027143">
    <property type="protein sequence ID" value="BDV36043.1"/>
    <property type="molecule type" value="Genomic_DNA"/>
</dbReference>
<accession>A0ABN6VJY5</accession>
<feature type="transmembrane region" description="Helical" evidence="1">
    <location>
        <begin position="364"/>
        <end position="387"/>
    </location>
</feature>
<keyword evidence="1" id="KW-0812">Transmembrane</keyword>